<reference evidence="2 3" key="1">
    <citation type="submission" date="2019-11" db="EMBL/GenBank/DDBJ databases">
        <authorList>
            <person name="Zheng R.K."/>
            <person name="Sun C.M."/>
        </authorList>
    </citation>
    <scope>NUCLEOTIDE SEQUENCE [LARGE SCALE GENOMIC DNA]</scope>
    <source>
        <strain evidence="2 3">WC007</strain>
    </source>
</reference>
<evidence type="ECO:0000313" key="3">
    <source>
        <dbReference type="Proteomes" id="UP000428260"/>
    </source>
</evidence>
<sequence>MKKLITVSFFLLFTFCGSFYGVASSSDGNQNKDTSKVYFFIKKELNTGVYFSGSNEREEIRTDESKQNEELFTGSAGFQFENRIWNYLSYKQEFIDLTLDVGPFFGIGSWSDSTSLQMVDGDQTTIGLRSKLAVDYSSRFYYDDRNYTLVKVNAWVRDDLFHQSIDGSTRDSSETWSDFDEKGLDNKFRYGFSANAGWGMGKLNPMNHYMAADYLLNKYYKGRLFSDEEIERLANKITELKLQRDPSVERNYDTELSEIADFLRTSMFLANPEISQTDWELGEFMPRLNGSRLELGPFFNYYNREPDFYYGGFVQYDKAKYVNTNWNSNLSINLSYNHYKHHDWATLESNIGWTYYPNLKSQFGFGLKYIPGLVIYDWDDFDPVKHNFIPYIEYYRQVNSKTRVNFSFAWKIGDGEEFMMTGPEFSLAIYKSRY</sequence>
<protein>
    <submittedName>
        <fullName evidence="2">Uncharacterized protein</fullName>
    </submittedName>
</protein>
<organism evidence="2 3">
    <name type="scientific">Maribellus comscasis</name>
    <dbReference type="NCBI Taxonomy" id="2681766"/>
    <lineage>
        <taxon>Bacteria</taxon>
        <taxon>Pseudomonadati</taxon>
        <taxon>Bacteroidota</taxon>
        <taxon>Bacteroidia</taxon>
        <taxon>Marinilabiliales</taxon>
        <taxon>Prolixibacteraceae</taxon>
        <taxon>Maribellus</taxon>
    </lineage>
</organism>
<accession>A0A6I6K1H6</accession>
<dbReference type="RefSeq" id="WP_158869409.1">
    <property type="nucleotide sequence ID" value="NZ_CP046401.1"/>
</dbReference>
<name>A0A6I6K1H6_9BACT</name>
<evidence type="ECO:0000256" key="1">
    <source>
        <dbReference type="SAM" id="SignalP"/>
    </source>
</evidence>
<proteinExistence type="predicted"/>
<dbReference type="KEGG" id="mcos:GM418_22190"/>
<keyword evidence="3" id="KW-1185">Reference proteome</keyword>
<dbReference type="AlphaFoldDB" id="A0A6I6K1H6"/>
<evidence type="ECO:0000313" key="2">
    <source>
        <dbReference type="EMBL" id="QGY46272.1"/>
    </source>
</evidence>
<feature type="signal peptide" evidence="1">
    <location>
        <begin position="1"/>
        <end position="23"/>
    </location>
</feature>
<gene>
    <name evidence="2" type="ORF">GM418_22190</name>
</gene>
<keyword evidence="1" id="KW-0732">Signal</keyword>
<dbReference type="EMBL" id="CP046401">
    <property type="protein sequence ID" value="QGY46272.1"/>
    <property type="molecule type" value="Genomic_DNA"/>
</dbReference>
<dbReference type="Proteomes" id="UP000428260">
    <property type="component" value="Chromosome"/>
</dbReference>
<feature type="chain" id="PRO_5026245809" evidence="1">
    <location>
        <begin position="24"/>
        <end position="434"/>
    </location>
</feature>